<name>A0ACA9TCU2_BIOOC</name>
<gene>
    <name evidence="1" type="ORF">CRV2_00007169</name>
</gene>
<reference evidence="1" key="1">
    <citation type="submission" date="2020-04" db="EMBL/GenBank/DDBJ databases">
        <authorList>
            <person name="Broberg M."/>
        </authorList>
    </citation>
    <scope>NUCLEOTIDE SEQUENCE</scope>
</reference>
<proteinExistence type="predicted"/>
<dbReference type="Proteomes" id="UP000836387">
    <property type="component" value="Unassembled WGS sequence"/>
</dbReference>
<accession>A0ACA9TCU2</accession>
<reference evidence="1" key="2">
    <citation type="submission" date="2021-10" db="EMBL/GenBank/DDBJ databases">
        <authorList>
            <person name="Piombo E."/>
        </authorList>
    </citation>
    <scope>NUCLEOTIDE SEQUENCE</scope>
</reference>
<organism evidence="1 2">
    <name type="scientific">Clonostachys rosea f. rosea IK726</name>
    <dbReference type="NCBI Taxonomy" id="1349383"/>
    <lineage>
        <taxon>Eukaryota</taxon>
        <taxon>Fungi</taxon>
        <taxon>Dikarya</taxon>
        <taxon>Ascomycota</taxon>
        <taxon>Pezizomycotina</taxon>
        <taxon>Sordariomycetes</taxon>
        <taxon>Hypocreomycetidae</taxon>
        <taxon>Hypocreales</taxon>
        <taxon>Bionectriaceae</taxon>
        <taxon>Clonostachys</taxon>
    </lineage>
</organism>
<comment type="caution">
    <text evidence="1">The sequence shown here is derived from an EMBL/GenBank/DDBJ whole genome shotgun (WGS) entry which is preliminary data.</text>
</comment>
<protein>
    <submittedName>
        <fullName evidence="1">Uncharacterized protein</fullName>
    </submittedName>
</protein>
<sequence length="388" mass="44227">MLNNAAGNNPDSTVEPLKLNLAHLAFFLYGDEDRLQTVMFDAHYLDQCLRSLEPFLKMILQKLRDKPPDHLRSPTVPEPHSDKEDPPYQPSVKTDAQGNRIKERNREEANKALQRDQCCVVTGCPVMEACHIMPFSANNRPMRLSDLRIMLTNLIGLMLHYTDWKKIQDILAPDSGDLATSDKFFNIFCLEPLTHTILDKGYCGLEWIGLSDQGELDCELDCELDKETYKTVRLRFHWLPNCIADTLGQHHLHQRTARKGDTGRLLKFDDRSNHYAMATAIHEHLTNTSKISSHGVTLTRNDDFRPLVSGHIVLIRVREEDLDKTRLMIQLQWLALRMVAISGAAEVVDDLDSEPPNPDELPTYCKLPDWIYDDLEASPAPMDDSEGC</sequence>
<keyword evidence="2" id="KW-1185">Reference proteome</keyword>
<evidence type="ECO:0000313" key="2">
    <source>
        <dbReference type="Proteomes" id="UP000836387"/>
    </source>
</evidence>
<dbReference type="EMBL" id="CADEHS020000003">
    <property type="protein sequence ID" value="CAG9938740.1"/>
    <property type="molecule type" value="Genomic_DNA"/>
</dbReference>
<evidence type="ECO:0000313" key="1">
    <source>
        <dbReference type="EMBL" id="CAG9938740.1"/>
    </source>
</evidence>